<dbReference type="InterPro" id="IPR014845">
    <property type="entry name" value="GYD/TTHA1554"/>
</dbReference>
<name>A0A9X2XBK9_9HYPH</name>
<keyword evidence="2" id="KW-1185">Reference proteome</keyword>
<protein>
    <submittedName>
        <fullName evidence="1">GYD domain-containing protein</fullName>
    </submittedName>
</protein>
<proteinExistence type="predicted"/>
<comment type="caution">
    <text evidence="1">The sequence shown here is derived from an EMBL/GenBank/DDBJ whole genome shotgun (WGS) entry which is preliminary data.</text>
</comment>
<evidence type="ECO:0000313" key="2">
    <source>
        <dbReference type="Proteomes" id="UP001149009"/>
    </source>
</evidence>
<evidence type="ECO:0000313" key="1">
    <source>
        <dbReference type="EMBL" id="MCT8991232.1"/>
    </source>
</evidence>
<reference evidence="1" key="1">
    <citation type="submission" date="2022-08" db="EMBL/GenBank/DDBJ databases">
        <title>Chelativorans sichuanense sp. nov., a paraffin oil-degrading bacterium isolated from a mixture of oil-based drill cuttings and paddy soil.</title>
        <authorList>
            <person name="Yu J."/>
            <person name="Liu H."/>
            <person name="Chen Q."/>
        </authorList>
    </citation>
    <scope>NUCLEOTIDE SEQUENCE</scope>
    <source>
        <strain evidence="1">SCAU 2101</strain>
    </source>
</reference>
<accession>A0A9X2XBK9</accession>
<dbReference type="Proteomes" id="UP001149009">
    <property type="component" value="Unassembled WGS sequence"/>
</dbReference>
<organism evidence="1 2">
    <name type="scientific">Chelativorans petroleitrophicus</name>
    <dbReference type="NCBI Taxonomy" id="2975484"/>
    <lineage>
        <taxon>Bacteria</taxon>
        <taxon>Pseudomonadati</taxon>
        <taxon>Pseudomonadota</taxon>
        <taxon>Alphaproteobacteria</taxon>
        <taxon>Hyphomicrobiales</taxon>
        <taxon>Phyllobacteriaceae</taxon>
        <taxon>Chelativorans</taxon>
    </lineage>
</organism>
<dbReference type="AlphaFoldDB" id="A0A9X2XBK9"/>
<gene>
    <name evidence="1" type="ORF">NYR54_13175</name>
</gene>
<dbReference type="EMBL" id="JAODNV010000013">
    <property type="protein sequence ID" value="MCT8991232.1"/>
    <property type="molecule type" value="Genomic_DNA"/>
</dbReference>
<dbReference type="Pfam" id="PF08734">
    <property type="entry name" value="GYD"/>
    <property type="match status" value="1"/>
</dbReference>
<dbReference type="RefSeq" id="WP_261516147.1">
    <property type="nucleotide sequence ID" value="NZ_JAODNV010000013.1"/>
</dbReference>
<sequence>MTTYIVLVTWTEQGMKSVRESPRRLDAAKALLQEMGGSFQGFYLTMGAYDLVAICEAPDDAVAARFSLTLGAQGYVKTCTLKAFPEDAYREIIRSLG</sequence>